<reference evidence="1" key="1">
    <citation type="submission" date="2018-06" db="EMBL/GenBank/DDBJ databases">
        <authorList>
            <person name="Zhirakovskaya E."/>
        </authorList>
    </citation>
    <scope>NUCLEOTIDE SEQUENCE</scope>
</reference>
<proteinExistence type="predicted"/>
<sequence>DIEKANPGFGMKTMNGRVNALQGVVHIESSLTTGTKVTVTIPHDGNK</sequence>
<gene>
    <name evidence="1" type="ORF">MNBD_CHLOROFLEXI01-2527</name>
</gene>
<name>A0A3B0UUL7_9ZZZZ</name>
<evidence type="ECO:0008006" key="2">
    <source>
        <dbReference type="Google" id="ProtNLM"/>
    </source>
</evidence>
<evidence type="ECO:0000313" key="1">
    <source>
        <dbReference type="EMBL" id="VAW32630.1"/>
    </source>
</evidence>
<dbReference type="Gene3D" id="3.30.565.10">
    <property type="entry name" value="Histidine kinase-like ATPase, C-terminal domain"/>
    <property type="match status" value="1"/>
</dbReference>
<dbReference type="AlphaFoldDB" id="A0A3B0UUL7"/>
<dbReference type="EMBL" id="UOEU01000376">
    <property type="protein sequence ID" value="VAW32630.1"/>
    <property type="molecule type" value="Genomic_DNA"/>
</dbReference>
<feature type="non-terminal residue" evidence="1">
    <location>
        <position position="1"/>
    </location>
</feature>
<dbReference type="SUPFAM" id="SSF55874">
    <property type="entry name" value="ATPase domain of HSP90 chaperone/DNA topoisomerase II/histidine kinase"/>
    <property type="match status" value="1"/>
</dbReference>
<accession>A0A3B0UUL7</accession>
<protein>
    <recommendedName>
        <fullName evidence="2">Histidine kinase/HSP90-like ATPase domain-containing protein</fullName>
    </recommendedName>
</protein>
<organism evidence="1">
    <name type="scientific">hydrothermal vent metagenome</name>
    <dbReference type="NCBI Taxonomy" id="652676"/>
    <lineage>
        <taxon>unclassified sequences</taxon>
        <taxon>metagenomes</taxon>
        <taxon>ecological metagenomes</taxon>
    </lineage>
</organism>
<dbReference type="InterPro" id="IPR036890">
    <property type="entry name" value="HATPase_C_sf"/>
</dbReference>